<name>A0A7H8QI87_TALRU</name>
<sequence>MGLLLDPQNDQDIQCVVDKILNFGYEELNITDIEPYASQYAIVRQNLTRLLKNGGKARQSWLLGLASSPTVTVLVGDRKNPYHLNSLCLQHHSLHFRSLLIDIPFGQPTPELRLPDVDEIAFDTFTQWVHFRHGSGTDSTKANNDPLHASRLFHCYTLGDKLQASRFKKYILGKVHDYFRENPATPVTSDQIRSIYDDTSEKNDPLRRFCMQKMCMQTSTDETWAEQAFFELMGEAGPMMDDYLEGREEFEAYESEGKDASLFMFE</sequence>
<evidence type="ECO:0000313" key="2">
    <source>
        <dbReference type="Proteomes" id="UP000509510"/>
    </source>
</evidence>
<dbReference type="InterPro" id="IPR011333">
    <property type="entry name" value="SKP1/BTB/POZ_sf"/>
</dbReference>
<evidence type="ECO:0000313" key="1">
    <source>
        <dbReference type="EMBL" id="QKX53717.1"/>
    </source>
</evidence>
<dbReference type="Proteomes" id="UP000509510">
    <property type="component" value="Chromosome I"/>
</dbReference>
<dbReference type="RefSeq" id="XP_035339896.1">
    <property type="nucleotide sequence ID" value="XM_035484003.1"/>
</dbReference>
<reference evidence="2" key="1">
    <citation type="submission" date="2020-06" db="EMBL/GenBank/DDBJ databases">
        <title>A chromosome-scale genome assembly of Talaromyces rugulosus W13939.</title>
        <authorList>
            <person name="Wang B."/>
            <person name="Guo L."/>
            <person name="Ye K."/>
            <person name="Wang L."/>
        </authorList>
    </citation>
    <scope>NUCLEOTIDE SEQUENCE [LARGE SCALE GENOMIC DNA]</scope>
    <source>
        <strain evidence="2">W13939</strain>
    </source>
</reference>
<proteinExistence type="predicted"/>
<dbReference type="AlphaFoldDB" id="A0A7H8QI87"/>
<protein>
    <recommendedName>
        <fullName evidence="3">BTB domain-containing protein</fullName>
    </recommendedName>
</protein>
<evidence type="ECO:0008006" key="3">
    <source>
        <dbReference type="Google" id="ProtNLM"/>
    </source>
</evidence>
<accession>A0A7H8QI87</accession>
<dbReference type="EMBL" id="CP055898">
    <property type="protein sequence ID" value="QKX53717.1"/>
    <property type="molecule type" value="Genomic_DNA"/>
</dbReference>
<keyword evidence="2" id="KW-1185">Reference proteome</keyword>
<dbReference type="GeneID" id="55988310"/>
<dbReference type="OrthoDB" id="1022638at2759"/>
<dbReference type="Gene3D" id="3.30.710.10">
    <property type="entry name" value="Potassium Channel Kv1.1, Chain A"/>
    <property type="match status" value="1"/>
</dbReference>
<organism evidence="1 2">
    <name type="scientific">Talaromyces rugulosus</name>
    <name type="common">Penicillium rugulosum</name>
    <dbReference type="NCBI Taxonomy" id="121627"/>
    <lineage>
        <taxon>Eukaryota</taxon>
        <taxon>Fungi</taxon>
        <taxon>Dikarya</taxon>
        <taxon>Ascomycota</taxon>
        <taxon>Pezizomycotina</taxon>
        <taxon>Eurotiomycetes</taxon>
        <taxon>Eurotiomycetidae</taxon>
        <taxon>Eurotiales</taxon>
        <taxon>Trichocomaceae</taxon>
        <taxon>Talaromyces</taxon>
        <taxon>Talaromyces sect. Islandici</taxon>
    </lineage>
</organism>
<dbReference type="KEGG" id="trg:TRUGW13939_00797"/>
<gene>
    <name evidence="1" type="ORF">TRUGW13939_00797</name>
</gene>